<evidence type="ECO:0000313" key="1">
    <source>
        <dbReference type="EMBL" id="VEJ35876.1"/>
    </source>
</evidence>
<dbReference type="Proteomes" id="UP000269544">
    <property type="component" value="Chromosome"/>
</dbReference>
<evidence type="ECO:0000313" key="2">
    <source>
        <dbReference type="Proteomes" id="UP000269544"/>
    </source>
</evidence>
<keyword evidence="2" id="KW-1185">Reference proteome</keyword>
<dbReference type="KEGG" id="piv:NCTC13079_01064"/>
<accession>A0A448V217</accession>
<dbReference type="EMBL" id="LR134523">
    <property type="protein sequence ID" value="VEJ35876.1"/>
    <property type="molecule type" value="Genomic_DNA"/>
</dbReference>
<dbReference type="InterPro" id="IPR001920">
    <property type="entry name" value="Asp/Glu_race"/>
</dbReference>
<protein>
    <submittedName>
        <fullName evidence="1">Uncharacterized protein</fullName>
    </submittedName>
</protein>
<dbReference type="SUPFAM" id="SSF53681">
    <property type="entry name" value="Aspartate/glutamate racemase"/>
    <property type="match status" value="1"/>
</dbReference>
<reference evidence="1 2" key="1">
    <citation type="submission" date="2018-12" db="EMBL/GenBank/DDBJ databases">
        <authorList>
            <consortium name="Pathogen Informatics"/>
        </authorList>
    </citation>
    <scope>NUCLEOTIDE SEQUENCE [LARGE SCALE GENOMIC DNA]</scope>
    <source>
        <strain evidence="1 2">NCTC13079</strain>
    </source>
</reference>
<dbReference type="OrthoDB" id="1696236at2"/>
<dbReference type="GO" id="GO:0016855">
    <property type="term" value="F:racemase and epimerase activity, acting on amino acids and derivatives"/>
    <property type="evidence" value="ECO:0007669"/>
    <property type="project" value="InterPro"/>
</dbReference>
<proteinExistence type="predicted"/>
<name>A0A448V217_9FIRM</name>
<organism evidence="1 2">
    <name type="scientific">Aedoeadaptatus ivorii</name>
    <dbReference type="NCBI Taxonomy" id="54006"/>
    <lineage>
        <taxon>Bacteria</taxon>
        <taxon>Bacillati</taxon>
        <taxon>Bacillota</taxon>
        <taxon>Tissierellia</taxon>
        <taxon>Tissierellales</taxon>
        <taxon>Peptoniphilaceae</taxon>
        <taxon>Aedoeadaptatus</taxon>
    </lineage>
</organism>
<gene>
    <name evidence="1" type="ORF">NCTC13079_01064</name>
</gene>
<sequence length="215" mass="24659">MYRLGILIADITGAYMAARIRHLRPDINLTLLYDPAADSSSYREENVARFLSMGIERFVSFLPEENDWERDFYRYIRGKKTATPALGTAAEDVDIGILIHTIADGLFQRSYVLDIIRDYADRLGGEADRLVLGCPGLSYRADDFRRIFGARGIAIDDPLDAFMRTLPRTSTGGALRAFWTERNFPLERRMTEIFGEEIRFRTYYSHPWLRGEGGK</sequence>
<dbReference type="AlphaFoldDB" id="A0A448V217"/>
<dbReference type="RefSeq" id="WP_126465630.1">
    <property type="nucleotide sequence ID" value="NZ_LR134523.1"/>
</dbReference>